<dbReference type="InterPro" id="IPR036390">
    <property type="entry name" value="WH_DNA-bd_sf"/>
</dbReference>
<proteinExistence type="predicted"/>
<dbReference type="EMBL" id="RRCH01000017">
    <property type="protein sequence ID" value="RRJ31056.1"/>
    <property type="molecule type" value="Genomic_DNA"/>
</dbReference>
<dbReference type="RefSeq" id="WP_124954714.1">
    <property type="nucleotide sequence ID" value="NZ_RRCH01000017.1"/>
</dbReference>
<dbReference type="InterPro" id="IPR055775">
    <property type="entry name" value="DUF7351"/>
</dbReference>
<dbReference type="OrthoDB" id="8482at2157"/>
<dbReference type="Pfam" id="PF24042">
    <property type="entry name" value="DUF7351"/>
    <property type="match status" value="1"/>
</dbReference>
<feature type="domain" description="DUF7351" evidence="2">
    <location>
        <begin position="108"/>
        <end position="285"/>
    </location>
</feature>
<evidence type="ECO:0000259" key="1">
    <source>
        <dbReference type="Pfam" id="PF24038"/>
    </source>
</evidence>
<accession>A0A3P3RC60</accession>
<keyword evidence="4" id="KW-1185">Reference proteome</keyword>
<evidence type="ECO:0000313" key="3">
    <source>
        <dbReference type="EMBL" id="RRJ31056.1"/>
    </source>
</evidence>
<dbReference type="Gene3D" id="1.10.10.10">
    <property type="entry name" value="Winged helix-like DNA-binding domain superfamily/Winged helix DNA-binding domain"/>
    <property type="match status" value="1"/>
</dbReference>
<dbReference type="AlphaFoldDB" id="A0A3P3RC60"/>
<protein>
    <submittedName>
        <fullName evidence="3">ArsR family transcriptional regulator</fullName>
    </submittedName>
</protein>
<feature type="domain" description="DUF7347" evidence="1">
    <location>
        <begin position="15"/>
        <end position="91"/>
    </location>
</feature>
<dbReference type="CDD" id="cd00090">
    <property type="entry name" value="HTH_ARSR"/>
    <property type="match status" value="1"/>
</dbReference>
<dbReference type="Pfam" id="PF24038">
    <property type="entry name" value="DUF7347"/>
    <property type="match status" value="1"/>
</dbReference>
<evidence type="ECO:0000259" key="2">
    <source>
        <dbReference type="Pfam" id="PF24042"/>
    </source>
</evidence>
<name>A0A3P3RC60_9EURY</name>
<dbReference type="InterPro" id="IPR055771">
    <property type="entry name" value="DUF7347"/>
</dbReference>
<dbReference type="InterPro" id="IPR011991">
    <property type="entry name" value="ArsR-like_HTH"/>
</dbReference>
<dbReference type="Proteomes" id="UP000282322">
    <property type="component" value="Unassembled WGS sequence"/>
</dbReference>
<gene>
    <name evidence="3" type="ORF">EIK79_08595</name>
</gene>
<dbReference type="InterPro" id="IPR036388">
    <property type="entry name" value="WH-like_DNA-bd_sf"/>
</dbReference>
<evidence type="ECO:0000313" key="4">
    <source>
        <dbReference type="Proteomes" id="UP000282322"/>
    </source>
</evidence>
<organism evidence="3 4">
    <name type="scientific">Halocatena pleomorpha</name>
    <dbReference type="NCBI Taxonomy" id="1785090"/>
    <lineage>
        <taxon>Archaea</taxon>
        <taxon>Methanobacteriati</taxon>
        <taxon>Methanobacteriota</taxon>
        <taxon>Stenosarchaea group</taxon>
        <taxon>Halobacteria</taxon>
        <taxon>Halobacteriales</taxon>
        <taxon>Natronomonadaceae</taxon>
        <taxon>Halocatena</taxon>
    </lineage>
</organism>
<reference evidence="3 4" key="1">
    <citation type="submission" date="2018-11" db="EMBL/GenBank/DDBJ databases">
        <title>Taxonoimc description of Halomarina strain SPP-AMP-1.</title>
        <authorList>
            <person name="Pal Y."/>
            <person name="Srinivasana K."/>
            <person name="Verma A."/>
            <person name="Kumar P."/>
        </authorList>
    </citation>
    <scope>NUCLEOTIDE SEQUENCE [LARGE SCALE GENOMIC DNA]</scope>
    <source>
        <strain evidence="3 4">SPP-AMP-1</strain>
    </source>
</reference>
<sequence>MSRADIQVNENRLAPAEAFSIVGNETRLSILKALWATDDRPVRFSRLRKRVGMRDSAQFNYHLDKLTGQFVARTDRGYDLRSAGERVVQAVLSGSFNEHPHVEPFTVDSPCTRCSGSLRARYEDEQLSIGCPECGRGHGTYPFPPGGLNDRSRDELLTAFDQRVRHVYCLAADGVCPACAGRMETTIVREGSCCLGVGLRAEHVCVQCNHDLCSAIGLSLLDQSDVVAFHNDHGIDLSSTPYWRFDWCVSDDRTTVLAEDPWQLRVTIPLDDETLSIDLDADLTVRHVDRS</sequence>
<comment type="caution">
    <text evidence="3">The sequence shown here is derived from an EMBL/GenBank/DDBJ whole genome shotgun (WGS) entry which is preliminary data.</text>
</comment>
<dbReference type="SUPFAM" id="SSF46785">
    <property type="entry name" value="Winged helix' DNA-binding domain"/>
    <property type="match status" value="1"/>
</dbReference>